<feature type="region of interest" description="Disordered" evidence="1">
    <location>
        <begin position="336"/>
        <end position="414"/>
    </location>
</feature>
<name>A0AAD1YCE1_EUPCR</name>
<sequence>MDKARGRIIHKSQFRCISNTIDEYKIKRSREKQEQAKQGINVPKDQPFVPFGKLSNILYVLDSVKKRIPHSNKLQKRTEKVINTMKIKKHPCLYGKKPRRTLKILNKEESDSEDENIYLNRSKVDKDMKKRSDSLLSSKPKTRRQKHAVYGLVKEANGRYKKIAIKHSMSPKINTDDYIVFSSYQNGSKALKSEVNMSLKRLNAAIHGSCSPGRLKKTDEQFYTDNKLNFLLKKSSQLNRIMKHNQELTMNILDYETNPKDQEEAEKKPEIVRKFNKSTESALGQTPTYVTKPTNISRFNENSRTKTNQGLAKTKLLNNSSEINYYKLLSNNLISKSQSRDSPKGFYSKISKTNSPEKASLNIERKYNPRRAKATLDSYTVTSRKTSNQLPSSALSRSALKSKSKETPQKDNFNRMFYNKSQESSRENPFQLEEDTSARAVHGNFCVRNKESEETRLGEDTVVNLKNQLIRFHRIRYQKGDELLNKLDYLNREDLDKSRALRITKYNT</sequence>
<feature type="compositionally biased region" description="Basic and acidic residues" evidence="1">
    <location>
        <begin position="403"/>
        <end position="413"/>
    </location>
</feature>
<proteinExistence type="predicted"/>
<accession>A0AAD1YCE1</accession>
<dbReference type="Proteomes" id="UP001295684">
    <property type="component" value="Unassembled WGS sequence"/>
</dbReference>
<feature type="compositionally biased region" description="Polar residues" evidence="1">
    <location>
        <begin position="377"/>
        <end position="391"/>
    </location>
</feature>
<keyword evidence="3" id="KW-1185">Reference proteome</keyword>
<dbReference type="AlphaFoldDB" id="A0AAD1YCE1"/>
<dbReference type="EMBL" id="CAMPGE010029642">
    <property type="protein sequence ID" value="CAI2387122.1"/>
    <property type="molecule type" value="Genomic_DNA"/>
</dbReference>
<evidence type="ECO:0000256" key="1">
    <source>
        <dbReference type="SAM" id="MobiDB-lite"/>
    </source>
</evidence>
<evidence type="ECO:0000313" key="3">
    <source>
        <dbReference type="Proteomes" id="UP001295684"/>
    </source>
</evidence>
<gene>
    <name evidence="2" type="ORF">ECRASSUSDP1_LOCUS28750</name>
</gene>
<feature type="compositionally biased region" description="Low complexity" evidence="1">
    <location>
        <begin position="392"/>
        <end position="401"/>
    </location>
</feature>
<comment type="caution">
    <text evidence="2">The sequence shown here is derived from an EMBL/GenBank/DDBJ whole genome shotgun (WGS) entry which is preliminary data.</text>
</comment>
<protein>
    <submittedName>
        <fullName evidence="2">Uncharacterized protein</fullName>
    </submittedName>
</protein>
<reference evidence="2" key="1">
    <citation type="submission" date="2023-07" db="EMBL/GenBank/DDBJ databases">
        <authorList>
            <consortium name="AG Swart"/>
            <person name="Singh M."/>
            <person name="Singh A."/>
            <person name="Seah K."/>
            <person name="Emmerich C."/>
        </authorList>
    </citation>
    <scope>NUCLEOTIDE SEQUENCE</scope>
    <source>
        <strain evidence="2">DP1</strain>
    </source>
</reference>
<evidence type="ECO:0000313" key="2">
    <source>
        <dbReference type="EMBL" id="CAI2387122.1"/>
    </source>
</evidence>
<organism evidence="2 3">
    <name type="scientific">Euplotes crassus</name>
    <dbReference type="NCBI Taxonomy" id="5936"/>
    <lineage>
        <taxon>Eukaryota</taxon>
        <taxon>Sar</taxon>
        <taxon>Alveolata</taxon>
        <taxon>Ciliophora</taxon>
        <taxon>Intramacronucleata</taxon>
        <taxon>Spirotrichea</taxon>
        <taxon>Hypotrichia</taxon>
        <taxon>Euplotida</taxon>
        <taxon>Euplotidae</taxon>
        <taxon>Moneuplotes</taxon>
    </lineage>
</organism>